<accession>A0ABY0VA40</accession>
<evidence type="ECO:0000256" key="4">
    <source>
        <dbReference type="ARBA" id="ARBA00022679"/>
    </source>
</evidence>
<feature type="binding site" evidence="11">
    <location>
        <position position="168"/>
    </location>
    <ligand>
        <name>ATP</name>
        <dbReference type="ChEBI" id="CHEBI:30616"/>
    </ligand>
</feature>
<sequence length="266" mass="27105">MENFHTQCVDALHAVRTHHPLVGAITNSVVTNFTANALLAIGAAPAMVDIPGESGPFAAIANAVLINLGTPTPTQCEAALESATSANEAGTCWVLDPVAIGPLPVRTQLAHQLVALGPSIVRGNPSEIIALAGLGEGGRGVDSADAVDAAIDAARRINSEYGSLVAVSGKSDAIVSADAIVRVEGGSDMLTRITGAGCSLGALAGAFASVARTQLDGLVAVHALYAVASEIAAERARGTGTFQIEFLDALDNFRDEDFERVTIIAQ</sequence>
<keyword evidence="8 11" id="KW-0067">ATP-binding</keyword>
<proteinExistence type="inferred from homology"/>
<keyword evidence="4 11" id="KW-0808">Transferase</keyword>
<gene>
    <name evidence="11" type="primary">thiM</name>
    <name evidence="12" type="ORF">SAMN04489714_1685</name>
</gene>
<evidence type="ECO:0000313" key="12">
    <source>
        <dbReference type="EMBL" id="SDU02331.1"/>
    </source>
</evidence>
<evidence type="ECO:0000256" key="6">
    <source>
        <dbReference type="ARBA" id="ARBA00022741"/>
    </source>
</evidence>
<reference evidence="12 13" key="1">
    <citation type="submission" date="2016-10" db="EMBL/GenBank/DDBJ databases">
        <authorList>
            <person name="Varghese N."/>
            <person name="Submissions S."/>
        </authorList>
    </citation>
    <scope>NUCLEOTIDE SEQUENCE [LARGE SCALE GENOMIC DNA]</scope>
    <source>
        <strain evidence="12 13">DSM 9169</strain>
    </source>
</reference>
<dbReference type="InterPro" id="IPR029056">
    <property type="entry name" value="Ribokinase-like"/>
</dbReference>
<dbReference type="NCBIfam" id="NF006830">
    <property type="entry name" value="PRK09355.1"/>
    <property type="match status" value="1"/>
</dbReference>
<dbReference type="HAMAP" id="MF_00228">
    <property type="entry name" value="Thz_kinase"/>
    <property type="match status" value="1"/>
</dbReference>
<keyword evidence="13" id="KW-1185">Reference proteome</keyword>
<dbReference type="CDD" id="cd01170">
    <property type="entry name" value="THZ_kinase"/>
    <property type="match status" value="1"/>
</dbReference>
<comment type="pathway">
    <text evidence="3 11">Cofactor biosynthesis; thiamine diphosphate biosynthesis; 4-methyl-5-(2-phosphoethyl)-thiazole from 5-(2-hydroxyethyl)-4-methylthiazole: step 1/1.</text>
</comment>
<dbReference type="InterPro" id="IPR000417">
    <property type="entry name" value="Hyethyz_kinase"/>
</dbReference>
<feature type="binding site" evidence="11">
    <location>
        <position position="195"/>
    </location>
    <ligand>
        <name>substrate</name>
    </ligand>
</feature>
<comment type="similarity">
    <text evidence="11">Belongs to the Thz kinase family.</text>
</comment>
<evidence type="ECO:0000256" key="7">
    <source>
        <dbReference type="ARBA" id="ARBA00022777"/>
    </source>
</evidence>
<evidence type="ECO:0000256" key="2">
    <source>
        <dbReference type="ARBA" id="ARBA00001946"/>
    </source>
</evidence>
<dbReference type="Gene3D" id="3.40.1190.20">
    <property type="match status" value="1"/>
</dbReference>
<feature type="binding site" evidence="11">
    <location>
        <position position="122"/>
    </location>
    <ligand>
        <name>ATP</name>
        <dbReference type="ChEBI" id="CHEBI:30616"/>
    </ligand>
</feature>
<dbReference type="Pfam" id="PF02110">
    <property type="entry name" value="HK"/>
    <property type="match status" value="1"/>
</dbReference>
<evidence type="ECO:0000256" key="9">
    <source>
        <dbReference type="ARBA" id="ARBA00022842"/>
    </source>
</evidence>
<comment type="function">
    <text evidence="11">Catalyzes the phosphorylation of the hydroxyl group of 4-methyl-5-beta-hydroxyethylthiazole (THZ).</text>
</comment>
<comment type="catalytic activity">
    <reaction evidence="1 11">
        <text>5-(2-hydroxyethyl)-4-methylthiazole + ATP = 4-methyl-5-(2-phosphooxyethyl)-thiazole + ADP + H(+)</text>
        <dbReference type="Rhea" id="RHEA:24212"/>
        <dbReference type="ChEBI" id="CHEBI:15378"/>
        <dbReference type="ChEBI" id="CHEBI:17957"/>
        <dbReference type="ChEBI" id="CHEBI:30616"/>
        <dbReference type="ChEBI" id="CHEBI:58296"/>
        <dbReference type="ChEBI" id="CHEBI:456216"/>
        <dbReference type="EC" id="2.7.1.50"/>
    </reaction>
</comment>
<keyword evidence="10 11" id="KW-0784">Thiamine biosynthesis</keyword>
<evidence type="ECO:0000313" key="13">
    <source>
        <dbReference type="Proteomes" id="UP000198976"/>
    </source>
</evidence>
<dbReference type="EMBL" id="LT629792">
    <property type="protein sequence ID" value="SDU02331.1"/>
    <property type="molecule type" value="Genomic_DNA"/>
</dbReference>
<evidence type="ECO:0000256" key="3">
    <source>
        <dbReference type="ARBA" id="ARBA00004868"/>
    </source>
</evidence>
<dbReference type="EC" id="2.7.1.50" evidence="11"/>
<evidence type="ECO:0000256" key="8">
    <source>
        <dbReference type="ARBA" id="ARBA00022840"/>
    </source>
</evidence>
<evidence type="ECO:0000256" key="11">
    <source>
        <dbReference type="HAMAP-Rule" id="MF_00228"/>
    </source>
</evidence>
<keyword evidence="7 11" id="KW-0418">Kinase</keyword>
<dbReference type="GO" id="GO:0016301">
    <property type="term" value="F:kinase activity"/>
    <property type="evidence" value="ECO:0007669"/>
    <property type="project" value="UniProtKB-KW"/>
</dbReference>
<dbReference type="PIRSF" id="PIRSF000513">
    <property type="entry name" value="Thz_kinase"/>
    <property type="match status" value="1"/>
</dbReference>
<dbReference type="PRINTS" id="PR01099">
    <property type="entry name" value="HYETHTZKNASE"/>
</dbReference>
<evidence type="ECO:0000256" key="5">
    <source>
        <dbReference type="ARBA" id="ARBA00022723"/>
    </source>
</evidence>
<comment type="cofactor">
    <cofactor evidence="2 11">
        <name>Mg(2+)</name>
        <dbReference type="ChEBI" id="CHEBI:18420"/>
    </cofactor>
</comment>
<dbReference type="Proteomes" id="UP000198976">
    <property type="component" value="Chromosome I"/>
</dbReference>
<organism evidence="12 13">
    <name type="scientific">Schaalia radingae</name>
    <dbReference type="NCBI Taxonomy" id="131110"/>
    <lineage>
        <taxon>Bacteria</taxon>
        <taxon>Bacillati</taxon>
        <taxon>Actinomycetota</taxon>
        <taxon>Actinomycetes</taxon>
        <taxon>Actinomycetales</taxon>
        <taxon>Actinomycetaceae</taxon>
        <taxon>Schaalia</taxon>
    </lineage>
</organism>
<keyword evidence="6 11" id="KW-0547">Nucleotide-binding</keyword>
<evidence type="ECO:0000256" key="10">
    <source>
        <dbReference type="ARBA" id="ARBA00022977"/>
    </source>
</evidence>
<dbReference type="RefSeq" id="WP_092648804.1">
    <property type="nucleotide sequence ID" value="NZ_LT629792.1"/>
</dbReference>
<keyword evidence="9 11" id="KW-0460">Magnesium</keyword>
<feature type="binding site" evidence="11">
    <location>
        <position position="47"/>
    </location>
    <ligand>
        <name>substrate</name>
    </ligand>
</feature>
<dbReference type="SUPFAM" id="SSF53613">
    <property type="entry name" value="Ribokinase-like"/>
    <property type="match status" value="1"/>
</dbReference>
<keyword evidence="5 11" id="KW-0479">Metal-binding</keyword>
<protein>
    <recommendedName>
        <fullName evidence="11">Hydroxyethylthiazole kinase</fullName>
        <ecNumber evidence="11">2.7.1.50</ecNumber>
    </recommendedName>
    <alternativeName>
        <fullName evidence="11">4-methyl-5-beta-hydroxyethylthiazole kinase</fullName>
        <shortName evidence="11">TH kinase</shortName>
        <shortName evidence="11">Thz kinase</shortName>
    </alternativeName>
</protein>
<name>A0ABY0VA40_9ACTO</name>
<evidence type="ECO:0000256" key="1">
    <source>
        <dbReference type="ARBA" id="ARBA00001771"/>
    </source>
</evidence>